<dbReference type="RefSeq" id="XP_001306173.1">
    <property type="nucleotide sequence ID" value="XM_001306172.1"/>
</dbReference>
<organism evidence="1 2">
    <name type="scientific">Trichomonas vaginalis (strain ATCC PRA-98 / G3)</name>
    <dbReference type="NCBI Taxonomy" id="412133"/>
    <lineage>
        <taxon>Eukaryota</taxon>
        <taxon>Metamonada</taxon>
        <taxon>Parabasalia</taxon>
        <taxon>Trichomonadida</taxon>
        <taxon>Trichomonadidae</taxon>
        <taxon>Trichomonas</taxon>
    </lineage>
</organism>
<dbReference type="VEuPathDB" id="TrichDB:TVAGG3_0497940"/>
<proteinExistence type="predicted"/>
<dbReference type="EMBL" id="DS113923">
    <property type="protein sequence ID" value="EAX93243.1"/>
    <property type="molecule type" value="Genomic_DNA"/>
</dbReference>
<dbReference type="InParanoid" id="A2FPD0"/>
<gene>
    <name evidence="1" type="ORF">TVAG_156070</name>
</gene>
<protein>
    <recommendedName>
        <fullName evidence="3">KATNIP domain-containing protein</fullName>
    </recommendedName>
</protein>
<name>A2FPD0_TRIV3</name>
<evidence type="ECO:0000313" key="1">
    <source>
        <dbReference type="EMBL" id="EAX93243.1"/>
    </source>
</evidence>
<dbReference type="OrthoDB" id="304622at2759"/>
<reference evidence="1" key="1">
    <citation type="submission" date="2006-10" db="EMBL/GenBank/DDBJ databases">
        <authorList>
            <person name="Amadeo P."/>
            <person name="Zhao Q."/>
            <person name="Wortman J."/>
            <person name="Fraser-Liggett C."/>
            <person name="Carlton J."/>
        </authorList>
    </citation>
    <scope>NUCLEOTIDE SEQUENCE</scope>
    <source>
        <strain evidence="1">G3</strain>
    </source>
</reference>
<keyword evidence="2" id="KW-1185">Reference proteome</keyword>
<evidence type="ECO:0008006" key="3">
    <source>
        <dbReference type="Google" id="ProtNLM"/>
    </source>
</evidence>
<accession>A2FPD0</accession>
<dbReference type="KEGG" id="tva:4750961"/>
<dbReference type="Proteomes" id="UP000001542">
    <property type="component" value="Unassembled WGS sequence"/>
</dbReference>
<evidence type="ECO:0000313" key="2">
    <source>
        <dbReference type="Proteomes" id="UP000001542"/>
    </source>
</evidence>
<dbReference type="AlphaFoldDB" id="A2FPD0"/>
<dbReference type="VEuPathDB" id="TrichDB:TVAG_156070"/>
<reference evidence="1" key="2">
    <citation type="journal article" date="2007" name="Science">
        <title>Draft genome sequence of the sexually transmitted pathogen Trichomonas vaginalis.</title>
        <authorList>
            <person name="Carlton J.M."/>
            <person name="Hirt R.P."/>
            <person name="Silva J.C."/>
            <person name="Delcher A.L."/>
            <person name="Schatz M."/>
            <person name="Zhao Q."/>
            <person name="Wortman J.R."/>
            <person name="Bidwell S.L."/>
            <person name="Alsmark U.C.M."/>
            <person name="Besteiro S."/>
            <person name="Sicheritz-Ponten T."/>
            <person name="Noel C.J."/>
            <person name="Dacks J.B."/>
            <person name="Foster P.G."/>
            <person name="Simillion C."/>
            <person name="Van de Peer Y."/>
            <person name="Miranda-Saavedra D."/>
            <person name="Barton G.J."/>
            <person name="Westrop G.D."/>
            <person name="Mueller S."/>
            <person name="Dessi D."/>
            <person name="Fiori P.L."/>
            <person name="Ren Q."/>
            <person name="Paulsen I."/>
            <person name="Zhang H."/>
            <person name="Bastida-Corcuera F.D."/>
            <person name="Simoes-Barbosa A."/>
            <person name="Brown M.T."/>
            <person name="Hayes R.D."/>
            <person name="Mukherjee M."/>
            <person name="Okumura C.Y."/>
            <person name="Schneider R."/>
            <person name="Smith A.J."/>
            <person name="Vanacova S."/>
            <person name="Villalvazo M."/>
            <person name="Haas B.J."/>
            <person name="Pertea M."/>
            <person name="Feldblyum T.V."/>
            <person name="Utterback T.R."/>
            <person name="Shu C.L."/>
            <person name="Osoegawa K."/>
            <person name="de Jong P.J."/>
            <person name="Hrdy I."/>
            <person name="Horvathova L."/>
            <person name="Zubacova Z."/>
            <person name="Dolezal P."/>
            <person name="Malik S.B."/>
            <person name="Logsdon J.M. Jr."/>
            <person name="Henze K."/>
            <person name="Gupta A."/>
            <person name="Wang C.C."/>
            <person name="Dunne R.L."/>
            <person name="Upcroft J.A."/>
            <person name="Upcroft P."/>
            <person name="White O."/>
            <person name="Salzberg S.L."/>
            <person name="Tang P."/>
            <person name="Chiu C.-H."/>
            <person name="Lee Y.-S."/>
            <person name="Embley T.M."/>
            <person name="Coombs G.H."/>
            <person name="Mottram J.C."/>
            <person name="Tachezy J."/>
            <person name="Fraser-Liggett C.M."/>
            <person name="Johnson P.J."/>
        </authorList>
    </citation>
    <scope>NUCLEOTIDE SEQUENCE [LARGE SCALE GENOMIC DNA]</scope>
    <source>
        <strain evidence="1">G3</strain>
    </source>
</reference>
<sequence length="404" mass="46213">MFRTQIVRKTSLSQHVGNILSQDGLPPLRKNSFSHTNQLKINIKKALNPLIASSPTNNSQSSFSSDPPNKNDMITVIKIKIFSNWGNPTTISCAELSFVNDLGSKLPISTAMFNGQKQEEKLKALWDHGSIEADSNTWKEEWPPEAPSAFHVLLFSVKSQDRVTGIRVWPNLQDTSTNIREISVSMNHNKVFKGELPKDFGMVIPINDENIIHRRLDQEEMSNIKFRPQRITLLAKNTYGNTDVCGIHQILFVNYNGELINAVNKYTIQLENMKNLTDNLLLLRPISSQKNYDAEKYTPWTGEELTRMPMISFVSKKRIPIGAIIIIGPLLHEGSPNIHLKQFSIYFDGKLQRSGRVKQRFLDEKFEFLCATYLFFNDDPEFQKNVRENIIPRRELPTNVLNSL</sequence>